<evidence type="ECO:0000256" key="4">
    <source>
        <dbReference type="ARBA" id="ARBA00023136"/>
    </source>
</evidence>
<dbReference type="AlphaFoldDB" id="R7UVI3"/>
<dbReference type="OMA" id="PVACCKA"/>
<keyword evidence="2 5" id="KW-0812">Transmembrane</keyword>
<reference evidence="8" key="1">
    <citation type="submission" date="2012-12" db="EMBL/GenBank/DDBJ databases">
        <authorList>
            <person name="Hellsten U."/>
            <person name="Grimwood J."/>
            <person name="Chapman J.A."/>
            <person name="Shapiro H."/>
            <person name="Aerts A."/>
            <person name="Otillar R.P."/>
            <person name="Terry A.Y."/>
            <person name="Boore J.L."/>
            <person name="Simakov O."/>
            <person name="Marletaz F."/>
            <person name="Cho S.-J."/>
            <person name="Edsinger-Gonzales E."/>
            <person name="Havlak P."/>
            <person name="Kuo D.-H."/>
            <person name="Larsson T."/>
            <person name="Lv J."/>
            <person name="Arendt D."/>
            <person name="Savage R."/>
            <person name="Osoegawa K."/>
            <person name="de Jong P."/>
            <person name="Lindberg D.R."/>
            <person name="Seaver E.C."/>
            <person name="Weisblat D.A."/>
            <person name="Putnam N.H."/>
            <person name="Grigoriev I.V."/>
            <person name="Rokhsar D.S."/>
        </authorList>
    </citation>
    <scope>NUCLEOTIDE SEQUENCE</scope>
    <source>
        <strain evidence="8">I ESC-2004</strain>
    </source>
</reference>
<dbReference type="InterPro" id="IPR008952">
    <property type="entry name" value="Tetraspanin_EC2_sf"/>
</dbReference>
<accession>R7UVI3</accession>
<feature type="transmembrane region" description="Helical" evidence="5">
    <location>
        <begin position="256"/>
        <end position="279"/>
    </location>
</feature>
<evidence type="ECO:0000256" key="5">
    <source>
        <dbReference type="SAM" id="Phobius"/>
    </source>
</evidence>
<evidence type="ECO:0000256" key="2">
    <source>
        <dbReference type="ARBA" id="ARBA00022692"/>
    </source>
</evidence>
<evidence type="ECO:0008006" key="9">
    <source>
        <dbReference type="Google" id="ProtNLM"/>
    </source>
</evidence>
<dbReference type="GO" id="GO:0016020">
    <property type="term" value="C:membrane"/>
    <property type="evidence" value="ECO:0007669"/>
    <property type="project" value="UniProtKB-SubCell"/>
</dbReference>
<evidence type="ECO:0000313" key="7">
    <source>
        <dbReference type="EnsemblMetazoa" id="CapteP201234"/>
    </source>
</evidence>
<feature type="transmembrane region" description="Helical" evidence="5">
    <location>
        <begin position="79"/>
        <end position="98"/>
    </location>
</feature>
<dbReference type="STRING" id="283909.R7UVI3"/>
<dbReference type="Pfam" id="PF00335">
    <property type="entry name" value="Tetraspanin"/>
    <property type="match status" value="1"/>
</dbReference>
<reference evidence="7" key="3">
    <citation type="submission" date="2015-06" db="UniProtKB">
        <authorList>
            <consortium name="EnsemblMetazoa"/>
        </authorList>
    </citation>
    <scope>IDENTIFICATION</scope>
</reference>
<proteinExistence type="predicted"/>
<keyword evidence="3 5" id="KW-1133">Transmembrane helix</keyword>
<dbReference type="EMBL" id="KB297637">
    <property type="protein sequence ID" value="ELU10257.1"/>
    <property type="molecule type" value="Genomic_DNA"/>
</dbReference>
<dbReference type="OrthoDB" id="6134317at2759"/>
<feature type="transmembrane region" description="Helical" evidence="5">
    <location>
        <begin position="105"/>
        <end position="127"/>
    </location>
</feature>
<organism evidence="6">
    <name type="scientific">Capitella teleta</name>
    <name type="common">Polychaete worm</name>
    <dbReference type="NCBI Taxonomy" id="283909"/>
    <lineage>
        <taxon>Eukaryota</taxon>
        <taxon>Metazoa</taxon>
        <taxon>Spiralia</taxon>
        <taxon>Lophotrochozoa</taxon>
        <taxon>Annelida</taxon>
        <taxon>Polychaeta</taxon>
        <taxon>Sedentaria</taxon>
        <taxon>Scolecida</taxon>
        <taxon>Capitellidae</taxon>
        <taxon>Capitella</taxon>
    </lineage>
</organism>
<keyword evidence="8" id="KW-1185">Reference proteome</keyword>
<comment type="subcellular location">
    <subcellularLocation>
        <location evidence="1">Membrane</location>
        <topology evidence="1">Multi-pass membrane protein</topology>
    </subcellularLocation>
</comment>
<name>R7UVI3_CAPTE</name>
<gene>
    <name evidence="6" type="ORF">CAPTEDRAFT_201234</name>
</gene>
<keyword evidence="4 5" id="KW-0472">Membrane</keyword>
<dbReference type="EnsemblMetazoa" id="CapteT201234">
    <property type="protein sequence ID" value="CapteP201234"/>
    <property type="gene ID" value="CapteG201234"/>
</dbReference>
<reference evidence="6 8" key="2">
    <citation type="journal article" date="2013" name="Nature">
        <title>Insights into bilaterian evolution from three spiralian genomes.</title>
        <authorList>
            <person name="Simakov O."/>
            <person name="Marletaz F."/>
            <person name="Cho S.J."/>
            <person name="Edsinger-Gonzales E."/>
            <person name="Havlak P."/>
            <person name="Hellsten U."/>
            <person name="Kuo D.H."/>
            <person name="Larsson T."/>
            <person name="Lv J."/>
            <person name="Arendt D."/>
            <person name="Savage R."/>
            <person name="Osoegawa K."/>
            <person name="de Jong P."/>
            <person name="Grimwood J."/>
            <person name="Chapman J.A."/>
            <person name="Shapiro H."/>
            <person name="Aerts A."/>
            <person name="Otillar R.P."/>
            <person name="Terry A.Y."/>
            <person name="Boore J.L."/>
            <person name="Grigoriev I.V."/>
            <person name="Lindberg D.R."/>
            <person name="Seaver E.C."/>
            <person name="Weisblat D.A."/>
            <person name="Putnam N.H."/>
            <person name="Rokhsar D.S."/>
        </authorList>
    </citation>
    <scope>NUCLEOTIDE SEQUENCE</scope>
    <source>
        <strain evidence="6 8">I ESC-2004</strain>
    </source>
</reference>
<dbReference type="SUPFAM" id="SSF48652">
    <property type="entry name" value="Tetraspanin"/>
    <property type="match status" value="1"/>
</dbReference>
<dbReference type="HOGENOM" id="CLU_065873_0_0_1"/>
<dbReference type="Gene3D" id="1.10.1450.10">
    <property type="entry name" value="Tetraspanin"/>
    <property type="match status" value="1"/>
</dbReference>
<evidence type="ECO:0000313" key="6">
    <source>
        <dbReference type="EMBL" id="ELU10257.1"/>
    </source>
</evidence>
<dbReference type="InterPro" id="IPR018499">
    <property type="entry name" value="Tetraspanin/Peripherin"/>
</dbReference>
<evidence type="ECO:0000256" key="1">
    <source>
        <dbReference type="ARBA" id="ARBA00004141"/>
    </source>
</evidence>
<evidence type="ECO:0000313" key="8">
    <source>
        <dbReference type="Proteomes" id="UP000014760"/>
    </source>
</evidence>
<dbReference type="Proteomes" id="UP000014760">
    <property type="component" value="Unassembled WGS sequence"/>
</dbReference>
<protein>
    <recommendedName>
        <fullName evidence="9">Tetraspanin</fullName>
    </recommendedName>
</protein>
<feature type="transmembrane region" description="Helical" evidence="5">
    <location>
        <begin position="12"/>
        <end position="33"/>
    </location>
</feature>
<dbReference type="EMBL" id="AMQN01006106">
    <property type="status" value="NOT_ANNOTATED_CDS"/>
    <property type="molecule type" value="Genomic_DNA"/>
</dbReference>
<evidence type="ECO:0000256" key="3">
    <source>
        <dbReference type="ARBA" id="ARBA00022989"/>
    </source>
</evidence>
<sequence>MSDALCVGNATIGIIVANMVFTSLAWVSMLHGFTKFLPMDLLGMMNDFIRATTDAPENHVHRTQEKIAGLFQHFNNLDIALLVIFNVYCVFGFCGLCIRRIAIPMLGVYVTIMSGLIVAQAVTIGLLTTGKLDELLKTHLTKALVDNYKGNFDLGIESLSMNTLQGQYGCCGVNDWMDYVDASHWNRAEGFNVGDVHHEVTSTVPVTCCRFEGEFPKYFSLLDEQCPETPTLYNSFMLDGCYDKIRDTFQDWRTKVLRWLVGLLVSEFLCMLLGIYLLLAWRHIKEDEEEEDEED</sequence>